<reference evidence="2 3" key="1">
    <citation type="journal article" date="2019" name="Environ. Microbiol.">
        <title>At the nexus of three kingdoms: the genome of the mycorrhizal fungus Gigaspora margarita provides insights into plant, endobacterial and fungal interactions.</title>
        <authorList>
            <person name="Venice F."/>
            <person name="Ghignone S."/>
            <person name="Salvioli di Fossalunga A."/>
            <person name="Amselem J."/>
            <person name="Novero M."/>
            <person name="Xianan X."/>
            <person name="Sedzielewska Toro K."/>
            <person name="Morin E."/>
            <person name="Lipzen A."/>
            <person name="Grigoriev I.V."/>
            <person name="Henrissat B."/>
            <person name="Martin F.M."/>
            <person name="Bonfante P."/>
        </authorList>
    </citation>
    <scope>NUCLEOTIDE SEQUENCE [LARGE SCALE GENOMIC DNA]</scope>
    <source>
        <strain evidence="2 3">BEG34</strain>
    </source>
</reference>
<dbReference type="SUPFAM" id="SSF81383">
    <property type="entry name" value="F-box domain"/>
    <property type="match status" value="1"/>
</dbReference>
<evidence type="ECO:0000259" key="1">
    <source>
        <dbReference type="Pfam" id="PF12937"/>
    </source>
</evidence>
<proteinExistence type="predicted"/>
<protein>
    <submittedName>
        <fullName evidence="2">F-box domain-containing protein</fullName>
    </submittedName>
</protein>
<dbReference type="AlphaFoldDB" id="A0A8H3X425"/>
<dbReference type="Pfam" id="PF12937">
    <property type="entry name" value="F-box-like"/>
    <property type="match status" value="1"/>
</dbReference>
<accession>A0A8H3X425</accession>
<dbReference type="InterPro" id="IPR036047">
    <property type="entry name" value="F-box-like_dom_sf"/>
</dbReference>
<name>A0A8H3X425_GIGMA</name>
<dbReference type="Gene3D" id="3.80.10.10">
    <property type="entry name" value="Ribonuclease Inhibitor"/>
    <property type="match status" value="1"/>
</dbReference>
<organism evidence="2 3">
    <name type="scientific">Gigaspora margarita</name>
    <dbReference type="NCBI Taxonomy" id="4874"/>
    <lineage>
        <taxon>Eukaryota</taxon>
        <taxon>Fungi</taxon>
        <taxon>Fungi incertae sedis</taxon>
        <taxon>Mucoromycota</taxon>
        <taxon>Glomeromycotina</taxon>
        <taxon>Glomeromycetes</taxon>
        <taxon>Diversisporales</taxon>
        <taxon>Gigasporaceae</taxon>
        <taxon>Gigaspora</taxon>
    </lineage>
</organism>
<evidence type="ECO:0000313" key="2">
    <source>
        <dbReference type="EMBL" id="KAF0408126.1"/>
    </source>
</evidence>
<dbReference type="CDD" id="cd09917">
    <property type="entry name" value="F-box_SF"/>
    <property type="match status" value="1"/>
</dbReference>
<keyword evidence="3" id="KW-1185">Reference proteome</keyword>
<sequence>MMIPYECFFKIFNYFRNDYKNLFSCLLVNRQWCRIIVPILWSEPSRDFSDPRLIKIYLLALNVEERARLTPFKIIFPNYPRPLFDYSTFTTHVGDLYDGIKYWLDERREKDNYCTQDDESANAVYDSLVTMFLRTSKKLKYLTLNRAFNKIIFEDLCINTTITCLNFRSGYLDSKVIQRLNDIFIKNTTLSFLNLSHNQLGTGEE</sequence>
<dbReference type="OrthoDB" id="2163268at2759"/>
<dbReference type="SUPFAM" id="SSF52047">
    <property type="entry name" value="RNI-like"/>
    <property type="match status" value="1"/>
</dbReference>
<dbReference type="EMBL" id="WTPW01001906">
    <property type="protein sequence ID" value="KAF0408126.1"/>
    <property type="molecule type" value="Genomic_DNA"/>
</dbReference>
<dbReference type="InterPro" id="IPR001810">
    <property type="entry name" value="F-box_dom"/>
</dbReference>
<dbReference type="Proteomes" id="UP000439903">
    <property type="component" value="Unassembled WGS sequence"/>
</dbReference>
<gene>
    <name evidence="2" type="ORF">F8M41_008610</name>
</gene>
<feature type="domain" description="F-box" evidence="1">
    <location>
        <begin position="3"/>
        <end position="45"/>
    </location>
</feature>
<dbReference type="InterPro" id="IPR032675">
    <property type="entry name" value="LRR_dom_sf"/>
</dbReference>
<comment type="caution">
    <text evidence="2">The sequence shown here is derived from an EMBL/GenBank/DDBJ whole genome shotgun (WGS) entry which is preliminary data.</text>
</comment>
<evidence type="ECO:0000313" key="3">
    <source>
        <dbReference type="Proteomes" id="UP000439903"/>
    </source>
</evidence>